<evidence type="ECO:0000313" key="9">
    <source>
        <dbReference type="Proteomes" id="UP000036987"/>
    </source>
</evidence>
<evidence type="ECO:0000256" key="2">
    <source>
        <dbReference type="ARBA" id="ARBA00012169"/>
    </source>
</evidence>
<accession>A0A0K9NV88</accession>
<keyword evidence="6" id="KW-0067">ATP-binding</keyword>
<evidence type="ECO:0000313" key="8">
    <source>
        <dbReference type="EMBL" id="KMZ60548.1"/>
    </source>
</evidence>
<sequence length="386" mass="44003">MQFFFNIYIYKIIDRLDRTMCNKYNDRAGVREVAAYLLDHGGFSGVPPTVLVKVSEAAFQIPTSSSSAPRHRIASIQRFVPHEFDSGDLGPSRFSISSVHRIGILDIRLLNIDRHTGNILVNKSYSKQKNSSNDVKAELVPIDHGLCLPEVLDDPYFEWLHWPQATVPFSDYELEYIGSLDPFNDASLLRSELPLLKESSIRIMILCTLFLKHAATTKFCLEDIGDMMTQRFCNGASSSVLEHICRKVINIIDGRYLAEAGMDVEEIERVESQTRNIGLPPKPPKKYALIRSTSMFSAYENDGPHEMEEKEERADPLSMMGNSLTKSVSFSVSDLTSHTKYLSFKEMSDEEWEKFIKRFEEILPEFFEERKNLKISSSISKFGSKL</sequence>
<keyword evidence="9" id="KW-1185">Reference proteome</keyword>
<evidence type="ECO:0000256" key="4">
    <source>
        <dbReference type="ARBA" id="ARBA00022741"/>
    </source>
</evidence>
<dbReference type="Pfam" id="PF00454">
    <property type="entry name" value="PI3_PI4_kinase"/>
    <property type="match status" value="1"/>
</dbReference>
<dbReference type="GO" id="GO:0004430">
    <property type="term" value="F:1-phosphatidylinositol 4-kinase activity"/>
    <property type="evidence" value="ECO:0007669"/>
    <property type="project" value="UniProtKB-EC"/>
</dbReference>
<evidence type="ECO:0000256" key="6">
    <source>
        <dbReference type="ARBA" id="ARBA00022840"/>
    </source>
</evidence>
<dbReference type="GO" id="GO:0005524">
    <property type="term" value="F:ATP binding"/>
    <property type="evidence" value="ECO:0007669"/>
    <property type="project" value="UniProtKB-KW"/>
</dbReference>
<dbReference type="OrthoDB" id="5839at2759"/>
<proteinExistence type="inferred from homology"/>
<protein>
    <recommendedName>
        <fullName evidence="2">1-phosphatidylinositol 4-kinase</fullName>
        <ecNumber evidence="2">2.7.1.67</ecNumber>
    </recommendedName>
</protein>
<evidence type="ECO:0000256" key="5">
    <source>
        <dbReference type="ARBA" id="ARBA00022777"/>
    </source>
</evidence>
<keyword evidence="3" id="KW-0808">Transferase</keyword>
<gene>
    <name evidence="8" type="ORF">ZOSMA_58G00040</name>
</gene>
<reference evidence="9" key="1">
    <citation type="journal article" date="2016" name="Nature">
        <title>The genome of the seagrass Zostera marina reveals angiosperm adaptation to the sea.</title>
        <authorList>
            <person name="Olsen J.L."/>
            <person name="Rouze P."/>
            <person name="Verhelst B."/>
            <person name="Lin Y.-C."/>
            <person name="Bayer T."/>
            <person name="Collen J."/>
            <person name="Dattolo E."/>
            <person name="De Paoli E."/>
            <person name="Dittami S."/>
            <person name="Maumus F."/>
            <person name="Michel G."/>
            <person name="Kersting A."/>
            <person name="Lauritano C."/>
            <person name="Lohaus R."/>
            <person name="Toepel M."/>
            <person name="Tonon T."/>
            <person name="Vanneste K."/>
            <person name="Amirebrahimi M."/>
            <person name="Brakel J."/>
            <person name="Bostroem C."/>
            <person name="Chovatia M."/>
            <person name="Grimwood J."/>
            <person name="Jenkins J.W."/>
            <person name="Jueterbock A."/>
            <person name="Mraz A."/>
            <person name="Stam W.T."/>
            <person name="Tice H."/>
            <person name="Bornberg-Bauer E."/>
            <person name="Green P.J."/>
            <person name="Pearson G.A."/>
            <person name="Procaccini G."/>
            <person name="Duarte C.M."/>
            <person name="Schmutz J."/>
            <person name="Reusch T.B.H."/>
            <person name="Van de Peer Y."/>
        </authorList>
    </citation>
    <scope>NUCLEOTIDE SEQUENCE [LARGE SCALE GENOMIC DNA]</scope>
    <source>
        <strain evidence="9">cv. Finnish</strain>
    </source>
</reference>
<evidence type="ECO:0000259" key="7">
    <source>
        <dbReference type="PROSITE" id="PS50290"/>
    </source>
</evidence>
<comment type="caution">
    <text evidence="8">The sequence shown here is derived from an EMBL/GenBank/DDBJ whole genome shotgun (WGS) entry which is preliminary data.</text>
</comment>
<dbReference type="PANTHER" id="PTHR45800">
    <property type="entry name" value="PHOSPHATIDYLINOSITOL 4-KINASE GAMMA"/>
    <property type="match status" value="1"/>
</dbReference>
<dbReference type="EC" id="2.7.1.67" evidence="2"/>
<dbReference type="InterPro" id="IPR000403">
    <property type="entry name" value="PI3/4_kinase_cat_dom"/>
</dbReference>
<feature type="domain" description="PI3K/PI4K catalytic" evidence="7">
    <location>
        <begin position="1"/>
        <end position="260"/>
    </location>
</feature>
<evidence type="ECO:0000256" key="1">
    <source>
        <dbReference type="ARBA" id="ARBA00008941"/>
    </source>
</evidence>
<comment type="similarity">
    <text evidence="1">Belongs to the PI3/PI4-kinase family. Type II PI4K subfamily.</text>
</comment>
<dbReference type="PANTHER" id="PTHR45800:SF21">
    <property type="entry name" value="PHOSPHATIDYLINOSITOL 4-KINASE GAMMA 8"/>
    <property type="match status" value="1"/>
</dbReference>
<keyword evidence="4" id="KW-0547">Nucleotide-binding</keyword>
<evidence type="ECO:0000256" key="3">
    <source>
        <dbReference type="ARBA" id="ARBA00022679"/>
    </source>
</evidence>
<dbReference type="AlphaFoldDB" id="A0A0K9NV88"/>
<dbReference type="Proteomes" id="UP000036987">
    <property type="component" value="Unassembled WGS sequence"/>
</dbReference>
<dbReference type="STRING" id="29655.A0A0K9NV88"/>
<organism evidence="8 9">
    <name type="scientific">Zostera marina</name>
    <name type="common">Eelgrass</name>
    <dbReference type="NCBI Taxonomy" id="29655"/>
    <lineage>
        <taxon>Eukaryota</taxon>
        <taxon>Viridiplantae</taxon>
        <taxon>Streptophyta</taxon>
        <taxon>Embryophyta</taxon>
        <taxon>Tracheophyta</taxon>
        <taxon>Spermatophyta</taxon>
        <taxon>Magnoliopsida</taxon>
        <taxon>Liliopsida</taxon>
        <taxon>Zosteraceae</taxon>
        <taxon>Zostera</taxon>
    </lineage>
</organism>
<name>A0A0K9NV88_ZOSMR</name>
<keyword evidence="5 8" id="KW-0418">Kinase</keyword>
<dbReference type="InterPro" id="IPR044571">
    <property type="entry name" value="P4KG1-8"/>
</dbReference>
<dbReference type="PROSITE" id="PS50290">
    <property type="entry name" value="PI3_4_KINASE_3"/>
    <property type="match status" value="1"/>
</dbReference>
<dbReference type="EMBL" id="LFYR01001606">
    <property type="protein sequence ID" value="KMZ60548.1"/>
    <property type="molecule type" value="Genomic_DNA"/>
</dbReference>